<gene>
    <name evidence="14" type="ORF">OLC1_LOCUS18046</name>
</gene>
<evidence type="ECO:0000256" key="6">
    <source>
        <dbReference type="ARBA" id="ARBA00023163"/>
    </source>
</evidence>
<keyword evidence="8 10" id="KW-0927">Auxin signaling pathway</keyword>
<evidence type="ECO:0000256" key="3">
    <source>
        <dbReference type="ARBA" id="ARBA00022473"/>
    </source>
</evidence>
<dbReference type="GO" id="GO:0009734">
    <property type="term" value="P:auxin-activated signaling pathway"/>
    <property type="evidence" value="ECO:0007669"/>
    <property type="project" value="UniProtKB-KW"/>
</dbReference>
<keyword evidence="15" id="KW-1185">Reference proteome</keyword>
<protein>
    <recommendedName>
        <fullName evidence="10">Auxin response factor</fullName>
    </recommendedName>
</protein>
<accession>A0AAV1DR92</accession>
<feature type="domain" description="TF-B3" evidence="12">
    <location>
        <begin position="127"/>
        <end position="229"/>
    </location>
</feature>
<evidence type="ECO:0000256" key="7">
    <source>
        <dbReference type="ARBA" id="ARBA00023242"/>
    </source>
</evidence>
<feature type="region of interest" description="Disordered" evidence="11">
    <location>
        <begin position="821"/>
        <end position="842"/>
    </location>
</feature>
<evidence type="ECO:0000259" key="13">
    <source>
        <dbReference type="PROSITE" id="PS51745"/>
    </source>
</evidence>
<dbReference type="Pfam" id="PF02309">
    <property type="entry name" value="AUX_IAA"/>
    <property type="match status" value="1"/>
</dbReference>
<evidence type="ECO:0000256" key="8">
    <source>
        <dbReference type="ARBA" id="ARBA00023294"/>
    </source>
</evidence>
<keyword evidence="9" id="KW-0292">Fruit ripening</keyword>
<dbReference type="Proteomes" id="UP001161247">
    <property type="component" value="Chromosome 6"/>
</dbReference>
<dbReference type="GO" id="GO:0003677">
    <property type="term" value="F:DNA binding"/>
    <property type="evidence" value="ECO:0007669"/>
    <property type="project" value="UniProtKB-KW"/>
</dbReference>
<evidence type="ECO:0000256" key="11">
    <source>
        <dbReference type="SAM" id="MobiDB-lite"/>
    </source>
</evidence>
<dbReference type="Pfam" id="PF06507">
    <property type="entry name" value="ARF_AD"/>
    <property type="match status" value="1"/>
</dbReference>
<evidence type="ECO:0000256" key="4">
    <source>
        <dbReference type="ARBA" id="ARBA00023015"/>
    </source>
</evidence>
<dbReference type="InterPro" id="IPR044835">
    <property type="entry name" value="ARF_plant"/>
</dbReference>
<dbReference type="PANTHER" id="PTHR31384:SF128">
    <property type="entry name" value="AUXIN RESPONSE FACTOR"/>
    <property type="match status" value="1"/>
</dbReference>
<comment type="function">
    <text evidence="10">Auxin response factors (ARFs) are transcriptional factors that bind specifically to the DNA sequence 5'-TGTCTC-3' found in the auxin-responsive promoter elements (AuxREs).</text>
</comment>
<dbReference type="AlphaFoldDB" id="A0AAV1DR92"/>
<dbReference type="InterPro" id="IPR010525">
    <property type="entry name" value="ARF_dom"/>
</dbReference>
<name>A0AAV1DR92_OLDCO</name>
<keyword evidence="6 10" id="KW-0804">Transcription</keyword>
<dbReference type="FunFam" id="2.30.30.1040:FF:000001">
    <property type="entry name" value="Auxin response factor"/>
    <property type="match status" value="1"/>
</dbReference>
<comment type="subcellular location">
    <subcellularLocation>
        <location evidence="1 10">Nucleus</location>
    </subcellularLocation>
</comment>
<dbReference type="FunFam" id="3.10.20.90:FF:000047">
    <property type="entry name" value="Auxin response factor"/>
    <property type="match status" value="1"/>
</dbReference>
<evidence type="ECO:0000313" key="14">
    <source>
        <dbReference type="EMBL" id="CAI9110376.1"/>
    </source>
</evidence>
<dbReference type="InterPro" id="IPR015300">
    <property type="entry name" value="DNA-bd_pseudobarrel_sf"/>
</dbReference>
<keyword evidence="7 10" id="KW-0539">Nucleus</keyword>
<dbReference type="PROSITE" id="PS51745">
    <property type="entry name" value="PB1"/>
    <property type="match status" value="1"/>
</dbReference>
<evidence type="ECO:0000256" key="1">
    <source>
        <dbReference type="ARBA" id="ARBA00004123"/>
    </source>
</evidence>
<dbReference type="InterPro" id="IPR033389">
    <property type="entry name" value="AUX/IAA_dom"/>
</dbReference>
<dbReference type="SMART" id="SM01019">
    <property type="entry name" value="B3"/>
    <property type="match status" value="1"/>
</dbReference>
<sequence length="842" mass="93512">MKLSTSGMGQQAHEGEKKCLNSELWHACAGPLVSLPTVGSRVVYFPQGHSEQVAATTNKEVDAHIPNYPSLPPQLICQLHNVTMHADVETDEVYAQMTLQPLTPQEQKDTYLPVELGTPSRQPTNYFCKTLTASDTSTHGGFSVPRRAAEKVFPPLDFSQTPPAQELIARDLHDVEWKFRHIFRGQPKRHLLTTGWSVFVSAKRLVAGDSVLFIWNEKNQLLLGIRRATRPQTVMPSSVLSSDSMHIGLLAAAAHAAATNSCFTIFYNPRASPSEFVIPLSKYVKAVYHTRVSVGMRFRMLFETEESSVRRYMGTITGIGDLDPVRWPNSHWRSVKVGWDESTAGERQPRVSLWEIEPLTTFPMYPSLFPLRLKRPWYPGASSFQDPSSEAVNGMAWLRGEAGEQGLHSLNFPSVGMFPWMQQRIDPAMLRNDLNQQYQAMLAAGLQNFGSGDMLKQQLMQFQPPVQYLQHSGSHNTMLQQPQQPQQVMQPTLSPNMLPAQTQLLSENLDRTRQQQQLTNQTEEPQHHAFQDGYMIQHEQLQQRQPSNIPSPSFSKTDFADTNSKFSASIAPSSMQNVLGTLSSEGSSNLLNFSRSSPTLLPEPPSQQSWVSKFSHGQVNNSSSVSLPPYPGKDAPGEQEASGLDAQNQALFSSNIDSAALLLPTTVSSVGTSSINAGLSSMPLGDSGFQSSLYGYMQDSPELLHGSGQDSPSPARTFVKVYKSGCVGRSLDISRFNSYHELRQELGQMFGIEGLLEDPQRSGWQLVFVDRENDVLLLGDDPWEAFVNNVWYIKILSPEDVLKLGKQEAESLNRLAAERMNSGGGDGRHMVSRFPSLGSLEY</sequence>
<comment type="similarity">
    <text evidence="2 10">Belongs to the ARF family.</text>
</comment>
<dbReference type="GO" id="GO:0006355">
    <property type="term" value="P:regulation of DNA-templated transcription"/>
    <property type="evidence" value="ECO:0007669"/>
    <property type="project" value="InterPro"/>
</dbReference>
<keyword evidence="4 10" id="KW-0805">Transcription regulation</keyword>
<feature type="region of interest" description="Disordered" evidence="11">
    <location>
        <begin position="617"/>
        <end position="642"/>
    </location>
</feature>
<evidence type="ECO:0000256" key="10">
    <source>
        <dbReference type="RuleBase" id="RU004561"/>
    </source>
</evidence>
<dbReference type="Gene3D" id="2.40.330.10">
    <property type="entry name" value="DNA-binding pseudobarrel domain"/>
    <property type="match status" value="1"/>
</dbReference>
<dbReference type="FunFam" id="2.40.330.10:FF:000001">
    <property type="entry name" value="Auxin response factor"/>
    <property type="match status" value="1"/>
</dbReference>
<feature type="domain" description="PB1" evidence="13">
    <location>
        <begin position="716"/>
        <end position="800"/>
    </location>
</feature>
<evidence type="ECO:0000256" key="5">
    <source>
        <dbReference type="ARBA" id="ARBA00023125"/>
    </source>
</evidence>
<dbReference type="EMBL" id="OX459123">
    <property type="protein sequence ID" value="CAI9110376.1"/>
    <property type="molecule type" value="Genomic_DNA"/>
</dbReference>
<dbReference type="SUPFAM" id="SSF54277">
    <property type="entry name" value="CAD &amp; PB1 domains"/>
    <property type="match status" value="1"/>
</dbReference>
<evidence type="ECO:0000256" key="2">
    <source>
        <dbReference type="ARBA" id="ARBA00007853"/>
    </source>
</evidence>
<dbReference type="GO" id="GO:0005634">
    <property type="term" value="C:nucleus"/>
    <property type="evidence" value="ECO:0007669"/>
    <property type="project" value="UniProtKB-SubCell"/>
</dbReference>
<keyword evidence="5 10" id="KW-0238">DNA-binding</keyword>
<dbReference type="InterPro" id="IPR053793">
    <property type="entry name" value="PB1-like"/>
</dbReference>
<dbReference type="CDD" id="cd10017">
    <property type="entry name" value="B3_DNA"/>
    <property type="match status" value="1"/>
</dbReference>
<organism evidence="14 15">
    <name type="scientific">Oldenlandia corymbosa var. corymbosa</name>
    <dbReference type="NCBI Taxonomy" id="529605"/>
    <lineage>
        <taxon>Eukaryota</taxon>
        <taxon>Viridiplantae</taxon>
        <taxon>Streptophyta</taxon>
        <taxon>Embryophyta</taxon>
        <taxon>Tracheophyta</taxon>
        <taxon>Spermatophyta</taxon>
        <taxon>Magnoliopsida</taxon>
        <taxon>eudicotyledons</taxon>
        <taxon>Gunneridae</taxon>
        <taxon>Pentapetalae</taxon>
        <taxon>asterids</taxon>
        <taxon>lamiids</taxon>
        <taxon>Gentianales</taxon>
        <taxon>Rubiaceae</taxon>
        <taxon>Rubioideae</taxon>
        <taxon>Spermacoceae</taxon>
        <taxon>Hedyotis-Oldenlandia complex</taxon>
        <taxon>Oldenlandia</taxon>
    </lineage>
</organism>
<keyword evidence="3" id="KW-0217">Developmental protein</keyword>
<proteinExistence type="inferred from homology"/>
<dbReference type="PROSITE" id="PS50863">
    <property type="entry name" value="B3"/>
    <property type="match status" value="1"/>
</dbReference>
<dbReference type="Pfam" id="PF02362">
    <property type="entry name" value="B3"/>
    <property type="match status" value="1"/>
</dbReference>
<dbReference type="GO" id="GO:0009835">
    <property type="term" value="P:fruit ripening"/>
    <property type="evidence" value="ECO:0007669"/>
    <property type="project" value="UniProtKB-KW"/>
</dbReference>
<dbReference type="Gene3D" id="2.30.30.1040">
    <property type="match status" value="1"/>
</dbReference>
<dbReference type="InterPro" id="IPR003340">
    <property type="entry name" value="B3_DNA-bd"/>
</dbReference>
<dbReference type="SUPFAM" id="SSF101936">
    <property type="entry name" value="DNA-binding pseudobarrel domain"/>
    <property type="match status" value="1"/>
</dbReference>
<feature type="compositionally biased region" description="Polar residues" evidence="11">
    <location>
        <begin position="617"/>
        <end position="626"/>
    </location>
</feature>
<comment type="subunit">
    <text evidence="10">Homodimers and heterodimers.</text>
</comment>
<evidence type="ECO:0000259" key="12">
    <source>
        <dbReference type="PROSITE" id="PS50863"/>
    </source>
</evidence>
<dbReference type="Gene3D" id="3.10.20.90">
    <property type="entry name" value="Phosphatidylinositol 3-kinase Catalytic Subunit, Chain A, domain 1"/>
    <property type="match status" value="1"/>
</dbReference>
<reference evidence="14" key="1">
    <citation type="submission" date="2023-03" db="EMBL/GenBank/DDBJ databases">
        <authorList>
            <person name="Julca I."/>
        </authorList>
    </citation>
    <scope>NUCLEOTIDE SEQUENCE</scope>
</reference>
<evidence type="ECO:0000256" key="9">
    <source>
        <dbReference type="ARBA" id="ARBA00033478"/>
    </source>
</evidence>
<dbReference type="PANTHER" id="PTHR31384">
    <property type="entry name" value="AUXIN RESPONSE FACTOR 4-RELATED"/>
    <property type="match status" value="1"/>
</dbReference>
<feature type="region of interest" description="Disordered" evidence="11">
    <location>
        <begin position="540"/>
        <end position="560"/>
    </location>
</feature>
<evidence type="ECO:0000313" key="15">
    <source>
        <dbReference type="Proteomes" id="UP001161247"/>
    </source>
</evidence>